<dbReference type="Gramene" id="OPUNC09G16540.1">
    <property type="protein sequence ID" value="OPUNC09G16540.1"/>
    <property type="gene ID" value="OPUNC09G16540"/>
</dbReference>
<dbReference type="eggNOG" id="KOG0800">
    <property type="taxonomic scope" value="Eukaryota"/>
</dbReference>
<dbReference type="SUPFAM" id="SSF57850">
    <property type="entry name" value="RING/U-box"/>
    <property type="match status" value="1"/>
</dbReference>
<protein>
    <recommendedName>
        <fullName evidence="8">RING-type domain-containing protein</fullName>
    </recommendedName>
</protein>
<dbReference type="Pfam" id="PF13639">
    <property type="entry name" value="zf-RING_2"/>
    <property type="match status" value="1"/>
</dbReference>
<dbReference type="OMA" id="CPICLHD"/>
<dbReference type="PROSITE" id="PS50089">
    <property type="entry name" value="ZF_RING_2"/>
    <property type="match status" value="1"/>
</dbReference>
<dbReference type="GO" id="GO:0016020">
    <property type="term" value="C:membrane"/>
    <property type="evidence" value="ECO:0007669"/>
    <property type="project" value="UniProtKB-SubCell"/>
</dbReference>
<evidence type="ECO:0000313" key="10">
    <source>
        <dbReference type="Proteomes" id="UP000026962"/>
    </source>
</evidence>
<evidence type="ECO:0000256" key="4">
    <source>
        <dbReference type="ARBA" id="ARBA00022833"/>
    </source>
</evidence>
<organism evidence="9">
    <name type="scientific">Oryza punctata</name>
    <name type="common">Red rice</name>
    <dbReference type="NCBI Taxonomy" id="4537"/>
    <lineage>
        <taxon>Eukaryota</taxon>
        <taxon>Viridiplantae</taxon>
        <taxon>Streptophyta</taxon>
        <taxon>Embryophyta</taxon>
        <taxon>Tracheophyta</taxon>
        <taxon>Spermatophyta</taxon>
        <taxon>Magnoliopsida</taxon>
        <taxon>Liliopsida</taxon>
        <taxon>Poales</taxon>
        <taxon>Poaceae</taxon>
        <taxon>BOP clade</taxon>
        <taxon>Oryzoideae</taxon>
        <taxon>Oryzeae</taxon>
        <taxon>Oryzinae</taxon>
        <taxon>Oryza</taxon>
    </lineage>
</organism>
<dbReference type="PANTHER" id="PTHR46151:SF1">
    <property type="entry name" value="OS09G0542600 PROTEIN"/>
    <property type="match status" value="1"/>
</dbReference>
<comment type="subcellular location">
    <subcellularLocation>
        <location evidence="1">Membrane</location>
    </subcellularLocation>
</comment>
<evidence type="ECO:0000256" key="2">
    <source>
        <dbReference type="ARBA" id="ARBA00022723"/>
    </source>
</evidence>
<evidence type="ECO:0000256" key="6">
    <source>
        <dbReference type="PROSITE-ProRule" id="PRU00175"/>
    </source>
</evidence>
<name>A0A0E0M407_ORYPU</name>
<keyword evidence="5 7" id="KW-0472">Membrane</keyword>
<evidence type="ECO:0000259" key="8">
    <source>
        <dbReference type="PROSITE" id="PS50089"/>
    </source>
</evidence>
<dbReference type="AlphaFoldDB" id="A0A0E0M407"/>
<dbReference type="GO" id="GO:0008270">
    <property type="term" value="F:zinc ion binding"/>
    <property type="evidence" value="ECO:0007669"/>
    <property type="project" value="UniProtKB-KW"/>
</dbReference>
<dbReference type="STRING" id="4537.A0A0E0M407"/>
<evidence type="ECO:0000313" key="9">
    <source>
        <dbReference type="EnsemblPlants" id="OPUNC09G16540.1"/>
    </source>
</evidence>
<dbReference type="PANTHER" id="PTHR46151">
    <property type="entry name" value="NEP1-INTERACTING PROTEIN-LIKE 2"/>
    <property type="match status" value="1"/>
</dbReference>
<reference evidence="9" key="1">
    <citation type="submission" date="2015-04" db="UniProtKB">
        <authorList>
            <consortium name="EnsemblPlants"/>
        </authorList>
    </citation>
    <scope>IDENTIFICATION</scope>
</reference>
<evidence type="ECO:0000256" key="7">
    <source>
        <dbReference type="SAM" id="Phobius"/>
    </source>
</evidence>
<sequence length="215" mass="23487">MLSLATRLRRLPGKLARCLVTCVFATAGMMLGAIAGVLSGFVSEDGLLQGTLIGAISGAFIAMEVVDSLAKIWCCEEYSIATRARLMLLVFWNLVIDRLAVRTSVFPTLTRVLDSQLNAVPSRHRRAEMSGGGDMSDRSYPVVMGMRHAAVDRLPVIKLTAAQTDATGCPICLHDFKAGESARRLPSCCHIFHLGCIDNWLLWHALCPMCRRPVN</sequence>
<keyword evidence="4" id="KW-0862">Zinc</keyword>
<dbReference type="HOGENOM" id="CLU_013137_2_2_1"/>
<dbReference type="SMART" id="SM00184">
    <property type="entry name" value="RING"/>
    <property type="match status" value="1"/>
</dbReference>
<dbReference type="InterPro" id="IPR001841">
    <property type="entry name" value="Znf_RING"/>
</dbReference>
<keyword evidence="7" id="KW-1133">Transmembrane helix</keyword>
<feature type="transmembrane region" description="Helical" evidence="7">
    <location>
        <begin position="20"/>
        <end position="41"/>
    </location>
</feature>
<dbReference type="InterPro" id="IPR013083">
    <property type="entry name" value="Znf_RING/FYVE/PHD"/>
</dbReference>
<accession>A0A0E0M407</accession>
<feature type="domain" description="RING-type" evidence="8">
    <location>
        <begin position="169"/>
        <end position="211"/>
    </location>
</feature>
<keyword evidence="7" id="KW-0812">Transmembrane</keyword>
<dbReference type="CDD" id="cd16461">
    <property type="entry name" value="RING-H2_EL5-like"/>
    <property type="match status" value="1"/>
</dbReference>
<dbReference type="Gene3D" id="3.30.40.10">
    <property type="entry name" value="Zinc/RING finger domain, C3HC4 (zinc finger)"/>
    <property type="match status" value="1"/>
</dbReference>
<proteinExistence type="predicted"/>
<reference evidence="9" key="2">
    <citation type="submission" date="2018-05" db="EMBL/GenBank/DDBJ databases">
        <title>OpunRS2 (Oryza punctata Reference Sequence Version 2).</title>
        <authorList>
            <person name="Zhang J."/>
            <person name="Kudrna D."/>
            <person name="Lee S."/>
            <person name="Talag J."/>
            <person name="Welchert J."/>
            <person name="Wing R.A."/>
        </authorList>
    </citation>
    <scope>NUCLEOTIDE SEQUENCE [LARGE SCALE GENOMIC DNA]</scope>
</reference>
<evidence type="ECO:0000256" key="3">
    <source>
        <dbReference type="ARBA" id="ARBA00022771"/>
    </source>
</evidence>
<keyword evidence="3 6" id="KW-0863">Zinc-finger</keyword>
<keyword evidence="2" id="KW-0479">Metal-binding</keyword>
<evidence type="ECO:0000256" key="1">
    <source>
        <dbReference type="ARBA" id="ARBA00004370"/>
    </source>
</evidence>
<dbReference type="EnsemblPlants" id="OPUNC09G16540.1">
    <property type="protein sequence ID" value="OPUNC09G16540.1"/>
    <property type="gene ID" value="OPUNC09G16540"/>
</dbReference>
<keyword evidence="10" id="KW-1185">Reference proteome</keyword>
<evidence type="ECO:0000256" key="5">
    <source>
        <dbReference type="ARBA" id="ARBA00023136"/>
    </source>
</evidence>
<dbReference type="Proteomes" id="UP000026962">
    <property type="component" value="Chromosome 9"/>
</dbReference>